<dbReference type="Pfam" id="PF18631">
    <property type="entry name" value="Cucumopine_C"/>
    <property type="match status" value="1"/>
</dbReference>
<keyword evidence="3" id="KW-1185">Reference proteome</keyword>
<sequence>MLGVTVAADLDERNAVLADALWDALPYRSLQGHALVAGHHLYHVAPVHEVLHLPAAYRVDRRTVPDGTLFCSRLQHLGIKYGELTEPMAATPVGRVVPGDLDALTDAGRAVWESVYSSKKPVVAEVRRAGEPGGHRLPRLHAADPEMDALAGDVHAETERIWLDPPRELADLHDGRIASRAGTHGTVLTTLLFVNGETRPLGYNAYSGLVRLAHEGMPLESLRMAARAMIAVPAEFLAYCGLETLGAFTERLLDGLDRLATRQDFAAVLAHMALYVNCLGGWNLHLFPWSVGDHLRQTGAAS</sequence>
<evidence type="ECO:0000259" key="1">
    <source>
        <dbReference type="Pfam" id="PF18631"/>
    </source>
</evidence>
<name>A0ABN3A7B0_9ACTN</name>
<accession>A0ABN3A7B0</accession>
<evidence type="ECO:0000313" key="2">
    <source>
        <dbReference type="EMBL" id="GAA2155481.1"/>
    </source>
</evidence>
<dbReference type="Proteomes" id="UP001501020">
    <property type="component" value="Unassembled WGS sequence"/>
</dbReference>
<feature type="domain" description="Cucumopine synthase C-terminal helical bundle" evidence="1">
    <location>
        <begin position="149"/>
        <end position="286"/>
    </location>
</feature>
<dbReference type="Gene3D" id="2.40.100.20">
    <property type="match status" value="1"/>
</dbReference>
<organism evidence="2 3">
    <name type="scientific">Actinomadura napierensis</name>
    <dbReference type="NCBI Taxonomy" id="267854"/>
    <lineage>
        <taxon>Bacteria</taxon>
        <taxon>Bacillati</taxon>
        <taxon>Actinomycetota</taxon>
        <taxon>Actinomycetes</taxon>
        <taxon>Streptosporangiales</taxon>
        <taxon>Thermomonosporaceae</taxon>
        <taxon>Actinomadura</taxon>
    </lineage>
</organism>
<proteinExistence type="predicted"/>
<dbReference type="InterPro" id="IPR040602">
    <property type="entry name" value="Cucumopine_C"/>
</dbReference>
<dbReference type="EMBL" id="BAAAMR010000068">
    <property type="protein sequence ID" value="GAA2155481.1"/>
    <property type="molecule type" value="Genomic_DNA"/>
</dbReference>
<reference evidence="2 3" key="1">
    <citation type="journal article" date="2019" name="Int. J. Syst. Evol. Microbiol.">
        <title>The Global Catalogue of Microorganisms (GCM) 10K type strain sequencing project: providing services to taxonomists for standard genome sequencing and annotation.</title>
        <authorList>
            <consortium name="The Broad Institute Genomics Platform"/>
            <consortium name="The Broad Institute Genome Sequencing Center for Infectious Disease"/>
            <person name="Wu L."/>
            <person name="Ma J."/>
        </authorList>
    </citation>
    <scope>NUCLEOTIDE SEQUENCE [LARGE SCALE GENOMIC DNA]</scope>
    <source>
        <strain evidence="2 3">JCM 13850</strain>
    </source>
</reference>
<protein>
    <recommendedName>
        <fullName evidence="1">Cucumopine synthase C-terminal helical bundle domain-containing protein</fullName>
    </recommendedName>
</protein>
<gene>
    <name evidence="2" type="ORF">GCM10009727_63470</name>
</gene>
<comment type="caution">
    <text evidence="2">The sequence shown here is derived from an EMBL/GenBank/DDBJ whole genome shotgun (WGS) entry which is preliminary data.</text>
</comment>
<evidence type="ECO:0000313" key="3">
    <source>
        <dbReference type="Proteomes" id="UP001501020"/>
    </source>
</evidence>